<dbReference type="Gene3D" id="1.50.10.20">
    <property type="match status" value="2"/>
</dbReference>
<dbReference type="PROSITE" id="PS01074">
    <property type="entry name" value="TERPENE_SYNTHASES"/>
    <property type="match status" value="1"/>
</dbReference>
<evidence type="ECO:0000259" key="4">
    <source>
        <dbReference type="Pfam" id="PF13249"/>
    </source>
</evidence>
<dbReference type="NCBIfam" id="TIGR01787">
    <property type="entry name" value="squalene_cyclas"/>
    <property type="match status" value="1"/>
</dbReference>
<dbReference type="Proteomes" id="UP000636709">
    <property type="component" value="Unassembled WGS sequence"/>
</dbReference>
<evidence type="ECO:0000313" key="6">
    <source>
        <dbReference type="Proteomes" id="UP000636709"/>
    </source>
</evidence>
<dbReference type="OrthoDB" id="21502at2759"/>
<evidence type="ECO:0000313" key="5">
    <source>
        <dbReference type="EMBL" id="KAF8692289.1"/>
    </source>
</evidence>
<dbReference type="FunFam" id="1.50.10.20:FF:000011">
    <property type="entry name" value="Terpene cyclase/mutase family member"/>
    <property type="match status" value="1"/>
</dbReference>
<feature type="domain" description="Squalene cyclase N-terminal" evidence="4">
    <location>
        <begin position="18"/>
        <end position="174"/>
    </location>
</feature>
<dbReference type="InterPro" id="IPR002365">
    <property type="entry name" value="Terpene_synthase_CS"/>
</dbReference>
<sequence>MIFGLYVTGSLNAVISGEHRREILRYIYNHQNEDGGWGTDVRCSSTMFGTCTNYVTLRLLGEDPNDKNTALAKGRDWILSHGGATLIPEWGKIWLSVLGVYDWSGNNPIFPELWIAPKFLPFHPGKLWCLCRMLYQPVAVLYGKRFVGQLTPTILALREEIYTVAYDKIDWNEARSACAKPLNMVCCWVEDPNSDAFKRHLARIPDYLWLEEDGMTSLVYDGCNCWETSFIIQAFCATDLVNEYGPTVQRAHDFLKRSQVLWNHPGDLSYWHRHITKGSWAHSTEDNGWGVSDNTGEALKAVLLLSMMKSNIVGDPIQRDRLHDAVDFLLSIMNKDGSFSTYECKRTYEWLEVLSPCQNFPSVMVDYPSLECTSSAIQGLAIFTKLYPYYRKKEIDDCISRAAKFMEGKQREDGSWLGTWAVCFTYAAFFSVKGLVDAGKTYENSSSIKNACHFLLSKQLITGGWGESHVSMRTEKNIKGNRAHGVNTAWGMLALLYAGQMERDPTPLHRAAKELINMQLETGEFPQQEHVGSYNCAIIFNYPNYRNAFPIWALGEYRRRLRAMKEK</sequence>
<evidence type="ECO:0008006" key="7">
    <source>
        <dbReference type="Google" id="ProtNLM"/>
    </source>
</evidence>
<dbReference type="EMBL" id="JACEFO010001947">
    <property type="protein sequence ID" value="KAF8692289.1"/>
    <property type="molecule type" value="Genomic_DNA"/>
</dbReference>
<dbReference type="InterPro" id="IPR018333">
    <property type="entry name" value="Squalene_cyclase"/>
</dbReference>
<dbReference type="Pfam" id="PF13243">
    <property type="entry name" value="SQHop_cyclase_C"/>
    <property type="match status" value="1"/>
</dbReference>
<accession>A0A835B7K6</accession>
<organism evidence="5 6">
    <name type="scientific">Digitaria exilis</name>
    <dbReference type="NCBI Taxonomy" id="1010633"/>
    <lineage>
        <taxon>Eukaryota</taxon>
        <taxon>Viridiplantae</taxon>
        <taxon>Streptophyta</taxon>
        <taxon>Embryophyta</taxon>
        <taxon>Tracheophyta</taxon>
        <taxon>Spermatophyta</taxon>
        <taxon>Magnoliopsida</taxon>
        <taxon>Liliopsida</taxon>
        <taxon>Poales</taxon>
        <taxon>Poaceae</taxon>
        <taxon>PACMAD clade</taxon>
        <taxon>Panicoideae</taxon>
        <taxon>Panicodae</taxon>
        <taxon>Paniceae</taxon>
        <taxon>Anthephorinae</taxon>
        <taxon>Digitaria</taxon>
    </lineage>
</organism>
<dbReference type="Pfam" id="PF13249">
    <property type="entry name" value="SQHop_cyclase_N"/>
    <property type="match status" value="1"/>
</dbReference>
<protein>
    <recommendedName>
        <fullName evidence="7">Terpene cyclase/mutase family member</fullName>
    </recommendedName>
</protein>
<reference evidence="5" key="1">
    <citation type="submission" date="2020-07" db="EMBL/GenBank/DDBJ databases">
        <title>Genome sequence and genetic diversity analysis of an under-domesticated orphan crop, white fonio (Digitaria exilis).</title>
        <authorList>
            <person name="Bennetzen J.L."/>
            <person name="Chen S."/>
            <person name="Ma X."/>
            <person name="Wang X."/>
            <person name="Yssel A.E.J."/>
            <person name="Chaluvadi S.R."/>
            <person name="Johnson M."/>
            <person name="Gangashetty P."/>
            <person name="Hamidou F."/>
            <person name="Sanogo M.D."/>
            <person name="Zwaenepoel A."/>
            <person name="Wallace J."/>
            <person name="Van De Peer Y."/>
            <person name="Van Deynze A."/>
        </authorList>
    </citation>
    <scope>NUCLEOTIDE SEQUENCE</scope>
    <source>
        <tissue evidence="5">Leaves</tissue>
    </source>
</reference>
<dbReference type="InterPro" id="IPR032696">
    <property type="entry name" value="SQ_cyclase_C"/>
</dbReference>
<dbReference type="GO" id="GO:0016866">
    <property type="term" value="F:intramolecular transferase activity"/>
    <property type="evidence" value="ECO:0007669"/>
    <property type="project" value="InterPro"/>
</dbReference>
<gene>
    <name evidence="5" type="ORF">HU200_039898</name>
</gene>
<dbReference type="PANTHER" id="PTHR11764">
    <property type="entry name" value="TERPENE CYCLASE/MUTASE FAMILY MEMBER"/>
    <property type="match status" value="1"/>
</dbReference>
<dbReference type="InterPro" id="IPR008930">
    <property type="entry name" value="Terpenoid_cyclase/PrenylTrfase"/>
</dbReference>
<dbReference type="GO" id="GO:0016104">
    <property type="term" value="P:triterpenoid biosynthetic process"/>
    <property type="evidence" value="ECO:0007669"/>
    <property type="project" value="InterPro"/>
</dbReference>
<evidence type="ECO:0000259" key="3">
    <source>
        <dbReference type="Pfam" id="PF13243"/>
    </source>
</evidence>
<dbReference type="GO" id="GO:0005811">
    <property type="term" value="C:lipid droplet"/>
    <property type="evidence" value="ECO:0007669"/>
    <property type="project" value="InterPro"/>
</dbReference>
<dbReference type="InterPro" id="IPR032697">
    <property type="entry name" value="SQ_cyclase_N"/>
</dbReference>
<name>A0A835B7K6_9POAL</name>
<proteinExistence type="inferred from homology"/>
<keyword evidence="6" id="KW-1185">Reference proteome</keyword>
<comment type="similarity">
    <text evidence="1">Belongs to the terpene cyclase/mutase family.</text>
</comment>
<dbReference type="CDD" id="cd02892">
    <property type="entry name" value="SQCY_1"/>
    <property type="match status" value="1"/>
</dbReference>
<dbReference type="PANTHER" id="PTHR11764:SF14">
    <property type="entry name" value="OS02G0140200 PROTEIN"/>
    <property type="match status" value="1"/>
</dbReference>
<evidence type="ECO:0000256" key="2">
    <source>
        <dbReference type="ARBA" id="ARBA00022737"/>
    </source>
</evidence>
<keyword evidence="2" id="KW-0677">Repeat</keyword>
<dbReference type="SUPFAM" id="SSF48239">
    <property type="entry name" value="Terpenoid cyclases/Protein prenyltransferases"/>
    <property type="match status" value="2"/>
</dbReference>
<evidence type="ECO:0000256" key="1">
    <source>
        <dbReference type="ARBA" id="ARBA00009755"/>
    </source>
</evidence>
<feature type="domain" description="Squalene cyclase C-terminal" evidence="3">
    <location>
        <begin position="225"/>
        <end position="559"/>
    </location>
</feature>
<dbReference type="AlphaFoldDB" id="A0A835B7K6"/>
<comment type="caution">
    <text evidence="5">The sequence shown here is derived from an EMBL/GenBank/DDBJ whole genome shotgun (WGS) entry which is preliminary data.</text>
</comment>